<feature type="compositionally biased region" description="Basic and acidic residues" evidence="1">
    <location>
        <begin position="178"/>
        <end position="188"/>
    </location>
</feature>
<proteinExistence type="predicted"/>
<feature type="compositionally biased region" description="Polar residues" evidence="1">
    <location>
        <begin position="1451"/>
        <end position="1464"/>
    </location>
</feature>
<dbReference type="InterPro" id="IPR013783">
    <property type="entry name" value="Ig-like_fold"/>
</dbReference>
<dbReference type="OrthoDB" id="442692at2759"/>
<feature type="region of interest" description="Disordered" evidence="1">
    <location>
        <begin position="1310"/>
        <end position="1351"/>
    </location>
</feature>
<protein>
    <submittedName>
        <fullName evidence="2">Uncharacterized protein</fullName>
    </submittedName>
</protein>
<dbReference type="GO" id="GO:1904158">
    <property type="term" value="P:axonemal central apparatus assembly"/>
    <property type="evidence" value="ECO:0007669"/>
    <property type="project" value="TreeGrafter"/>
</dbReference>
<dbReference type="InterPro" id="IPR033305">
    <property type="entry name" value="Hydin-like"/>
</dbReference>
<organism evidence="2 3">
    <name type="scientific">Streblomastix strix</name>
    <dbReference type="NCBI Taxonomy" id="222440"/>
    <lineage>
        <taxon>Eukaryota</taxon>
        <taxon>Metamonada</taxon>
        <taxon>Preaxostyla</taxon>
        <taxon>Oxymonadida</taxon>
        <taxon>Streblomastigidae</taxon>
        <taxon>Streblomastix</taxon>
    </lineage>
</organism>
<feature type="region of interest" description="Disordered" evidence="1">
    <location>
        <begin position="1443"/>
        <end position="1474"/>
    </location>
</feature>
<dbReference type="EMBL" id="SNRW01008825">
    <property type="protein sequence ID" value="KAA6378933.1"/>
    <property type="molecule type" value="Genomic_DNA"/>
</dbReference>
<sequence length="1518" mass="160035">MAQIAQPSGQGGAGAAKGTKPAEKGKDQKTGKEGTAEGGQPVAVVSEKRLDFEQTRRECPSPLPAFFFSQDKIVIAPGETGSVDLYGIPPAPGIISDKLIATVSNLPQPITCPISIIGDVPVVDVSTTNIAFEKVLCKHVLEQSFTLHNTSTLPARWKLTPGPSSTQNTDTEQGGKTGEGKSTGKDSKTSGGVSKISQQKTSSGISSGDDADKKDLAHQPILPPPFTVSPTEGPLQPGGTATIKIKFAPMSPCVLNESINATITDEHGVLPPNLNTVHNIVVSAEAFDVSVETKFSPIENMFDFGTLRVTEALTQSITMKNCGKYDSRYEVVLSDNAKAVLTVLPMSGVLPAFGSTGAEGEGAKGGNVAKQQAASKVVAGGGERSGEPILVNVQWCAKKEVTLNSSGADFQIKIYESTSEKASVSCIIPCVLKGKAVFCQCRIQPIHGVNFGAIQACEQKRKVFELYNTGIFEMKFLICKELNAKECAAKMTYTPPPKLDAQSVAAAQEAVKGAPAQKQVKQAVQASTPVTGQKVQQGTKGVVGQTGSSIGGGQSNIDTITFDASQETLTVGPFTVHPACGIVPVGGNINVNVDFYWDNTEQFVENLRIIVAGSNPEEAALGKPFELCGECCVPGLDVSNVGGIFEEQTVVPRIDMFSKQKQSNVYALYERAFLFGPIGVGQEVVQRFKLINPNKIPCEVALSIGPKTEGISGQVGNQQETGGKQSGSGKGAQSTKGNAAAQKQAAEQAALQSMSQNQEKLGFEVEPKRVSIPAHEHKIVSVTFNPQSLRTYEAQFRAIVEANLSGIVPPAATQAQQGTGKGGGQSGSGAASAALQQAQKDAIAAAEAALISRVQSLIFDLRGDGALPHLVIVDPPVVHAPPEEEAAIAQAALASSGGSGGKAGKGGAKGQAPQTSATQATNAQSGGLGSTSTSGYNPADLGKQIVFLPRTLVGKETSGQIVVKNEGDVFCQAKVDMPDSPMYSLTLVNSEMLQNVSDNTSQAGQRSFLKRAGVSGKPNISFRLGPQESAVLRVKFHPLQEGKYNDKVRVTAEGNEFDEAICELRGEAFQSVLTFDQMPPIPPMVVQAIMASSGNPNVKQQQKDQTSGKEGEAGKGAQIQSMAALVEACAQANAKQILDERNAEKNAQAQAAAASGQQAVAPTAGKGGLKAAATTVATGKLGAAAQQLLVQQTEIPEKIAAEIIQSLGLGSSIQQIVNGATDILSFGDVLLGEQREFTIVVSNTTDYTLRYHWDPVGTPDTQQGMYSKQAIAAIVQKKEEEFAELDKTKGTQDQQAQAAAEAAAQEALLKQQAGKGGKTPATRAGAGAVQSAPVLSKEEEEEEQKKKRKREILSQIYPQPSDYKACFSDITMLPTVGHLQPHQSKRIKVSFKPTQIQTVAFPLKCHLEPIRYKQSAIIAAQQRGNETPEWDDSMKIVNWLMNPDGNETDQKQTLLTTPGSSDRSPSPARSVPRKIVEIEPEPAYDLIPISQTPFQVANAAPQVTIQQEQPVATTGKTA</sequence>
<feature type="region of interest" description="Disordered" evidence="1">
    <location>
        <begin position="154"/>
        <end position="235"/>
    </location>
</feature>
<evidence type="ECO:0000313" key="3">
    <source>
        <dbReference type="Proteomes" id="UP000324800"/>
    </source>
</evidence>
<name>A0A5J4V8W1_9EUKA</name>
<dbReference type="PANTHER" id="PTHR23053:SF0">
    <property type="entry name" value="HYDROCEPHALUS-INDUCING PROTEIN HOMOLOG"/>
    <property type="match status" value="1"/>
</dbReference>
<evidence type="ECO:0000256" key="1">
    <source>
        <dbReference type="SAM" id="MobiDB-lite"/>
    </source>
</evidence>
<feature type="compositionally biased region" description="Low complexity" evidence="1">
    <location>
        <begin position="731"/>
        <end position="752"/>
    </location>
</feature>
<gene>
    <name evidence="2" type="ORF">EZS28_025540</name>
</gene>
<feature type="region of interest" description="Disordered" evidence="1">
    <location>
        <begin position="1"/>
        <end position="45"/>
    </location>
</feature>
<dbReference type="GO" id="GO:0005930">
    <property type="term" value="C:axoneme"/>
    <property type="evidence" value="ECO:0007669"/>
    <property type="project" value="TreeGrafter"/>
</dbReference>
<accession>A0A5J4V8W1</accession>
<feature type="non-terminal residue" evidence="2">
    <location>
        <position position="1518"/>
    </location>
</feature>
<feature type="compositionally biased region" description="Polar residues" evidence="1">
    <location>
        <begin position="1094"/>
        <end position="1105"/>
    </location>
</feature>
<feature type="compositionally biased region" description="Polar residues" evidence="1">
    <location>
        <begin position="196"/>
        <end position="206"/>
    </location>
</feature>
<evidence type="ECO:0000313" key="2">
    <source>
        <dbReference type="EMBL" id="KAA6378933.1"/>
    </source>
</evidence>
<dbReference type="Proteomes" id="UP000324800">
    <property type="component" value="Unassembled WGS sequence"/>
</dbReference>
<feature type="compositionally biased region" description="Gly residues" evidence="1">
    <location>
        <begin position="899"/>
        <end position="909"/>
    </location>
</feature>
<reference evidence="2 3" key="1">
    <citation type="submission" date="2019-03" db="EMBL/GenBank/DDBJ databases">
        <title>Single cell metagenomics reveals metabolic interactions within the superorganism composed of flagellate Streblomastix strix and complex community of Bacteroidetes bacteria on its surface.</title>
        <authorList>
            <person name="Treitli S.C."/>
            <person name="Kolisko M."/>
            <person name="Husnik F."/>
            <person name="Keeling P."/>
            <person name="Hampl V."/>
        </authorList>
    </citation>
    <scope>NUCLEOTIDE SEQUENCE [LARGE SCALE GENOMIC DNA]</scope>
    <source>
        <strain evidence="2">ST1C</strain>
    </source>
</reference>
<feature type="compositionally biased region" description="Polar residues" evidence="1">
    <location>
        <begin position="915"/>
        <end position="924"/>
    </location>
</feature>
<dbReference type="GO" id="GO:0003341">
    <property type="term" value="P:cilium movement"/>
    <property type="evidence" value="ECO:0007669"/>
    <property type="project" value="TreeGrafter"/>
</dbReference>
<feature type="region of interest" description="Disordered" evidence="1">
    <location>
        <begin position="899"/>
        <end position="935"/>
    </location>
</feature>
<feature type="region of interest" description="Disordered" evidence="1">
    <location>
        <begin position="711"/>
        <end position="753"/>
    </location>
</feature>
<dbReference type="Gene3D" id="2.60.40.10">
    <property type="entry name" value="Immunoglobulins"/>
    <property type="match status" value="5"/>
</dbReference>
<feature type="compositionally biased region" description="Basic and acidic residues" evidence="1">
    <location>
        <begin position="20"/>
        <end position="35"/>
    </location>
</feature>
<feature type="region of interest" description="Disordered" evidence="1">
    <location>
        <begin position="1094"/>
        <end position="1116"/>
    </location>
</feature>
<comment type="caution">
    <text evidence="2">The sequence shown here is derived from an EMBL/GenBank/DDBJ whole genome shotgun (WGS) entry which is preliminary data.</text>
</comment>
<dbReference type="PANTHER" id="PTHR23053">
    <property type="entry name" value="DLEC1 DELETED IN LUNG AND ESOPHAGEAL CANCER 1"/>
    <property type="match status" value="1"/>
</dbReference>